<evidence type="ECO:0000256" key="1">
    <source>
        <dbReference type="SAM" id="Phobius"/>
    </source>
</evidence>
<keyword evidence="1" id="KW-0472">Membrane</keyword>
<keyword evidence="2" id="KW-0614">Plasmid</keyword>
<geneLocation type="plasmid" evidence="2 3">
    <name>unnamed1</name>
</geneLocation>
<dbReference type="AlphaFoldDB" id="A0A6C0PAN1"/>
<feature type="transmembrane region" description="Helical" evidence="1">
    <location>
        <begin position="84"/>
        <end position="104"/>
    </location>
</feature>
<dbReference type="PANTHER" id="PTHR35007:SF2">
    <property type="entry name" value="PILUS ASSEMBLE PROTEIN"/>
    <property type="match status" value="1"/>
</dbReference>
<reference evidence="2 3" key="1">
    <citation type="submission" date="2020-02" db="EMBL/GenBank/DDBJ databases">
        <title>Paenibacillus sp. nov., isolated from rhizosphere soil of tomato.</title>
        <authorList>
            <person name="Weon H.-Y."/>
            <person name="Lee S.A."/>
        </authorList>
    </citation>
    <scope>NUCLEOTIDE SEQUENCE [LARGE SCALE GENOMIC DNA]</scope>
    <source>
        <strain evidence="2 3">14171R-81</strain>
        <plasmid evidence="2 3">unnamed1</plasmid>
    </source>
</reference>
<organism evidence="2 3">
    <name type="scientific">Paenibacillus rhizovicinus</name>
    <dbReference type="NCBI Taxonomy" id="2704463"/>
    <lineage>
        <taxon>Bacteria</taxon>
        <taxon>Bacillati</taxon>
        <taxon>Bacillota</taxon>
        <taxon>Bacilli</taxon>
        <taxon>Bacillales</taxon>
        <taxon>Paenibacillaceae</taxon>
        <taxon>Paenibacillus</taxon>
    </lineage>
</organism>
<keyword evidence="1" id="KW-0812">Transmembrane</keyword>
<evidence type="ECO:0000313" key="2">
    <source>
        <dbReference type="EMBL" id="QHW35435.1"/>
    </source>
</evidence>
<dbReference type="GO" id="GO:0005886">
    <property type="term" value="C:plasma membrane"/>
    <property type="evidence" value="ECO:0007669"/>
    <property type="project" value="UniProtKB-SubCell"/>
</dbReference>
<dbReference type="EMBL" id="CP048287">
    <property type="protein sequence ID" value="QHW35435.1"/>
    <property type="molecule type" value="Genomic_DNA"/>
</dbReference>
<dbReference type="KEGG" id="prz:GZH47_31545"/>
<gene>
    <name evidence="2" type="ORF">GZH47_31545</name>
</gene>
<name>A0A6C0PAN1_9BACL</name>
<dbReference type="RefSeq" id="WP_162645581.1">
    <property type="nucleotide sequence ID" value="NZ_CP048287.1"/>
</dbReference>
<accession>A0A6C0PAN1</accession>
<keyword evidence="3" id="KW-1185">Reference proteome</keyword>
<evidence type="ECO:0000313" key="3">
    <source>
        <dbReference type="Proteomes" id="UP000479114"/>
    </source>
</evidence>
<proteinExistence type="predicted"/>
<keyword evidence="1" id="KW-1133">Transmembrane helix</keyword>
<feature type="transmembrane region" description="Helical" evidence="1">
    <location>
        <begin position="259"/>
        <end position="281"/>
    </location>
</feature>
<protein>
    <submittedName>
        <fullName evidence="2">Uncharacterized protein</fullName>
    </submittedName>
</protein>
<dbReference type="Proteomes" id="UP000479114">
    <property type="component" value="Plasmid unnamed1"/>
</dbReference>
<feature type="transmembrane region" description="Helical" evidence="1">
    <location>
        <begin position="230"/>
        <end position="247"/>
    </location>
</feature>
<dbReference type="PANTHER" id="PTHR35007">
    <property type="entry name" value="INTEGRAL MEMBRANE PROTEIN-RELATED"/>
    <property type="match status" value="1"/>
</dbReference>
<feature type="transmembrane region" description="Helical" evidence="1">
    <location>
        <begin position="60"/>
        <end position="78"/>
    </location>
</feature>
<sequence>MEPIVGRLLVGFMVIRRNRFYDKRKNNGRLENVPTKSIFDHPVIKKLDEYMSIAEIKTPAKYLLSICMIILLLLFIVSNKLMPAPLYNLIIGVLFGTIPLLWVWSRHQKKTLAMAKVMIPTVQNFIGFFTDAENLENAIYKSARTIEPEIANEWNRLIMDLQTGEKPEKALIQFAERVGNDWAHYFADILITHIDTGVNITASLFKLISEMQNSEYNEEKRITLLTTYKWGTFIMIALSVFVVYFNIKMDPANYRYYFLTASGVHIVTLSVIVLFISFLGAMHMGRKKL</sequence>